<dbReference type="GO" id="GO:0005634">
    <property type="term" value="C:nucleus"/>
    <property type="evidence" value="ECO:0007669"/>
    <property type="project" value="UniProtKB-SubCell"/>
</dbReference>
<dbReference type="InterPro" id="IPR032308">
    <property type="entry name" value="TDBD"/>
</dbReference>
<evidence type="ECO:0000259" key="4">
    <source>
        <dbReference type="Pfam" id="PF16135"/>
    </source>
</evidence>
<evidence type="ECO:0000256" key="2">
    <source>
        <dbReference type="ARBA" id="ARBA00023242"/>
    </source>
</evidence>
<dbReference type="Gramene" id="OIW17280">
    <property type="protein sequence ID" value="OIW17280"/>
    <property type="gene ID" value="TanjilG_22392"/>
</dbReference>
<organism evidence="5 6">
    <name type="scientific">Lupinus angustifolius</name>
    <name type="common">Narrow-leaved blue lupine</name>
    <dbReference type="NCBI Taxonomy" id="3871"/>
    <lineage>
        <taxon>Eukaryota</taxon>
        <taxon>Viridiplantae</taxon>
        <taxon>Streptophyta</taxon>
        <taxon>Embryophyta</taxon>
        <taxon>Tracheophyta</taxon>
        <taxon>Spermatophyta</taxon>
        <taxon>Magnoliopsida</taxon>
        <taxon>eudicotyledons</taxon>
        <taxon>Gunneridae</taxon>
        <taxon>Pentapetalae</taxon>
        <taxon>rosids</taxon>
        <taxon>fabids</taxon>
        <taxon>Fabales</taxon>
        <taxon>Fabaceae</taxon>
        <taxon>Papilionoideae</taxon>
        <taxon>50 kb inversion clade</taxon>
        <taxon>genistoids sensu lato</taxon>
        <taxon>core genistoids</taxon>
        <taxon>Genisteae</taxon>
        <taxon>Lupinus</taxon>
    </lineage>
</organism>
<dbReference type="GO" id="GO:0042393">
    <property type="term" value="F:histone binding"/>
    <property type="evidence" value="ECO:0007669"/>
    <property type="project" value="TreeGrafter"/>
</dbReference>
<dbReference type="Proteomes" id="UP000188354">
    <property type="component" value="Chromosome LG02"/>
</dbReference>
<keyword evidence="2" id="KW-0539">Nucleus</keyword>
<gene>
    <name evidence="5" type="ORF">TanjilG_22392</name>
</gene>
<evidence type="ECO:0000313" key="5">
    <source>
        <dbReference type="EMBL" id="OIW17280.1"/>
    </source>
</evidence>
<evidence type="ECO:0000313" key="6">
    <source>
        <dbReference type="Proteomes" id="UP000188354"/>
    </source>
</evidence>
<evidence type="ECO:0000256" key="1">
    <source>
        <dbReference type="ARBA" id="ARBA00004123"/>
    </source>
</evidence>
<sequence length="591" mass="65008">MQHDAGCLAEENVGYENSSRVEPKRSRQWSADTVEPEIFNKKQAVEAVSGGTVSGVSQANVSPWDNKTGFHSVTGQFSDHLFGSGLERGVNYVDKNLPPIRSENVNMGRKDFENQYHNDPSMSLSISHTISDPSSCLNFGGIRKVKVNQVRDSDNCLPVSVGRSDHGIPASIGHSDICVPASIGHSFSRTDNSSISIGVGYNKNDGNISLDPTYNNRNADIIAMGTRIGKTDENLLPMSHTFNKGDGNFTMMGHSYGKGDDSILSLSRPNDRRDGNFMSMGQSYEKEDSNLISLGTSYTKGYENFISIGPTYSEPRENFITIAPSYDKSNDHIISMGPTYDKESSNIPSYDKGESSSLPMGHDRSLGESSNISFGASRENIELSPSGGRICGYDLFMSNHNQIQALDSPKDLTESNSESLVNITPKLNTKNDSIIKNKETKTTKKAPTTTNNFPSNVKSLLSTGIFDGVHVRYVSWSREKSLTGIIKGTGYLCSCDECNQSKALNAYEFEHHAGAKTKHPNNHIYFENGKTIYAVVQELKNTPQDMLFDAIQNVTGSTINQKNFDVWKASYQAATRELQRIYGEDEVFIPS</sequence>
<dbReference type="EMBL" id="CM007362">
    <property type="protein sequence ID" value="OIW17280.1"/>
    <property type="molecule type" value="Genomic_DNA"/>
</dbReference>
<protein>
    <recommendedName>
        <fullName evidence="4">Tify domain-containing protein</fullName>
    </recommendedName>
</protein>
<dbReference type="Pfam" id="PF16135">
    <property type="entry name" value="TDBD"/>
    <property type="match status" value="1"/>
</dbReference>
<comment type="subcellular location">
    <subcellularLocation>
        <location evidence="1">Nucleus</location>
    </subcellularLocation>
</comment>
<dbReference type="STRING" id="3871.A0A4P1RSL0"/>
<name>A0A4P1RSL0_LUPAN</name>
<dbReference type="GO" id="GO:0000977">
    <property type="term" value="F:RNA polymerase II transcription regulatory region sequence-specific DNA binding"/>
    <property type="evidence" value="ECO:0007669"/>
    <property type="project" value="TreeGrafter"/>
</dbReference>
<dbReference type="PANTHER" id="PTHR47025:SF6">
    <property type="entry name" value="N-LYSINE METHYLTRANSFERASE"/>
    <property type="match status" value="1"/>
</dbReference>
<feature type="domain" description="Tify" evidence="4">
    <location>
        <begin position="484"/>
        <end position="538"/>
    </location>
</feature>
<accession>A0A4P1RSL0</accession>
<feature type="region of interest" description="Disordered" evidence="3">
    <location>
        <begin position="339"/>
        <end position="371"/>
    </location>
</feature>
<dbReference type="AlphaFoldDB" id="A0A4P1RSL0"/>
<reference evidence="5 6" key="1">
    <citation type="journal article" date="2017" name="Plant Biotechnol. J.">
        <title>A comprehensive draft genome sequence for lupin (Lupinus angustifolius), an emerging health food: insights into plant-microbe interactions and legume evolution.</title>
        <authorList>
            <person name="Hane J.K."/>
            <person name="Ming Y."/>
            <person name="Kamphuis L.G."/>
            <person name="Nelson M.N."/>
            <person name="Garg G."/>
            <person name="Atkins C.A."/>
            <person name="Bayer P.E."/>
            <person name="Bravo A."/>
            <person name="Bringans S."/>
            <person name="Cannon S."/>
            <person name="Edwards D."/>
            <person name="Foley R."/>
            <person name="Gao L.L."/>
            <person name="Harrison M.J."/>
            <person name="Huang W."/>
            <person name="Hurgobin B."/>
            <person name="Li S."/>
            <person name="Liu C.W."/>
            <person name="McGrath A."/>
            <person name="Morahan G."/>
            <person name="Murray J."/>
            <person name="Weller J."/>
            <person name="Jian J."/>
            <person name="Singh K.B."/>
        </authorList>
    </citation>
    <scope>NUCLEOTIDE SEQUENCE [LARGE SCALE GENOMIC DNA]</scope>
    <source>
        <strain evidence="6">cv. Tanjil</strain>
        <tissue evidence="5">Whole plant</tissue>
    </source>
</reference>
<dbReference type="GO" id="GO:0003682">
    <property type="term" value="F:chromatin binding"/>
    <property type="evidence" value="ECO:0007669"/>
    <property type="project" value="TreeGrafter"/>
</dbReference>
<dbReference type="PANTHER" id="PTHR47025">
    <property type="entry name" value="AUTOIMMUNE REGULATOR"/>
    <property type="match status" value="1"/>
</dbReference>
<feature type="region of interest" description="Disordered" evidence="3">
    <location>
        <begin position="1"/>
        <end position="29"/>
    </location>
</feature>
<proteinExistence type="predicted"/>
<evidence type="ECO:0000256" key="3">
    <source>
        <dbReference type="SAM" id="MobiDB-lite"/>
    </source>
</evidence>
<dbReference type="GO" id="GO:0045944">
    <property type="term" value="P:positive regulation of transcription by RNA polymerase II"/>
    <property type="evidence" value="ECO:0007669"/>
    <property type="project" value="TreeGrafter"/>
</dbReference>
<keyword evidence="6" id="KW-1185">Reference proteome</keyword>